<feature type="transmembrane region" description="Helical" evidence="6">
    <location>
        <begin position="58"/>
        <end position="79"/>
    </location>
</feature>
<dbReference type="GO" id="GO:0015499">
    <property type="term" value="F:formate transmembrane transporter activity"/>
    <property type="evidence" value="ECO:0007669"/>
    <property type="project" value="TreeGrafter"/>
</dbReference>
<evidence type="ECO:0000256" key="1">
    <source>
        <dbReference type="ARBA" id="ARBA00004141"/>
    </source>
</evidence>
<dbReference type="AlphaFoldDB" id="X1CAD9"/>
<dbReference type="GO" id="GO:0005886">
    <property type="term" value="C:plasma membrane"/>
    <property type="evidence" value="ECO:0007669"/>
    <property type="project" value="TreeGrafter"/>
</dbReference>
<evidence type="ECO:0000256" key="2">
    <source>
        <dbReference type="ARBA" id="ARBA00022692"/>
    </source>
</evidence>
<dbReference type="PROSITE" id="PS01005">
    <property type="entry name" value="FORMATE_NITRITE_TP_1"/>
    <property type="match status" value="1"/>
</dbReference>
<reference evidence="7" key="1">
    <citation type="journal article" date="2014" name="Front. Microbiol.">
        <title>High frequency of phylogenetically diverse reductive dehalogenase-homologous genes in deep subseafloor sedimentary metagenomes.</title>
        <authorList>
            <person name="Kawai M."/>
            <person name="Futagami T."/>
            <person name="Toyoda A."/>
            <person name="Takaki Y."/>
            <person name="Nishi S."/>
            <person name="Hori S."/>
            <person name="Arai W."/>
            <person name="Tsubouchi T."/>
            <person name="Morono Y."/>
            <person name="Uchiyama I."/>
            <person name="Ito T."/>
            <person name="Fujiyama A."/>
            <person name="Inagaki F."/>
            <person name="Takami H."/>
        </authorList>
    </citation>
    <scope>NUCLEOTIDE SEQUENCE</scope>
    <source>
        <strain evidence="7">Expedition CK06-06</strain>
    </source>
</reference>
<dbReference type="InterPro" id="IPR000292">
    <property type="entry name" value="For/NO2_transpt"/>
</dbReference>
<sequence>MERTKLTSVPRVAELPGMQPIAEKLDKLVPDAHQPVEMVHKMESTGVTKASRDTLSMVLLGLLAGFFIGLGAVFCTLVTTNISLGFGLGKLLGGLAFSLGLILVVVAGSELFTGNCLIVAPWMSARISGSQLLRNWGIVYFSNLAGALILVVLIFYAQFWALDSYRVGVNALMIANAKV</sequence>
<dbReference type="Gene3D" id="1.20.1080.10">
    <property type="entry name" value="Glycerol uptake facilitator protein"/>
    <property type="match status" value="1"/>
</dbReference>
<dbReference type="InterPro" id="IPR024002">
    <property type="entry name" value="For/NO2_transpt_CS"/>
</dbReference>
<evidence type="ECO:0000256" key="3">
    <source>
        <dbReference type="ARBA" id="ARBA00022989"/>
    </source>
</evidence>
<proteinExistence type="inferred from homology"/>
<gene>
    <name evidence="7" type="ORF">S01H4_40690</name>
</gene>
<feature type="transmembrane region" description="Helical" evidence="6">
    <location>
        <begin position="91"/>
        <end position="118"/>
    </location>
</feature>
<dbReference type="EMBL" id="BART01022191">
    <property type="protein sequence ID" value="GAG93328.1"/>
    <property type="molecule type" value="Genomic_DNA"/>
</dbReference>
<feature type="non-terminal residue" evidence="7">
    <location>
        <position position="179"/>
    </location>
</feature>
<keyword evidence="4 6" id="KW-0472">Membrane</keyword>
<protein>
    <recommendedName>
        <fullName evidence="8">Formate/nitrite transporter</fullName>
    </recommendedName>
</protein>
<comment type="similarity">
    <text evidence="5">Belongs to the FNT transporter (TC 1.A.16) family.</text>
</comment>
<evidence type="ECO:0000313" key="7">
    <source>
        <dbReference type="EMBL" id="GAG93328.1"/>
    </source>
</evidence>
<dbReference type="Pfam" id="PF01226">
    <property type="entry name" value="Form_Nir_trans"/>
    <property type="match status" value="1"/>
</dbReference>
<dbReference type="PANTHER" id="PTHR30520">
    <property type="entry name" value="FORMATE TRANSPORTER-RELATED"/>
    <property type="match status" value="1"/>
</dbReference>
<comment type="subcellular location">
    <subcellularLocation>
        <location evidence="1">Membrane</location>
        <topology evidence="1">Multi-pass membrane protein</topology>
    </subcellularLocation>
</comment>
<comment type="caution">
    <text evidence="7">The sequence shown here is derived from an EMBL/GenBank/DDBJ whole genome shotgun (WGS) entry which is preliminary data.</text>
</comment>
<accession>X1CAD9</accession>
<evidence type="ECO:0000256" key="6">
    <source>
        <dbReference type="SAM" id="Phobius"/>
    </source>
</evidence>
<dbReference type="PANTHER" id="PTHR30520:SF6">
    <property type="entry name" value="FORMATE_NITRATE FAMILY TRANSPORTER (EUROFUNG)"/>
    <property type="match status" value="1"/>
</dbReference>
<evidence type="ECO:0008006" key="8">
    <source>
        <dbReference type="Google" id="ProtNLM"/>
    </source>
</evidence>
<keyword evidence="3 6" id="KW-1133">Transmembrane helix</keyword>
<evidence type="ECO:0000256" key="4">
    <source>
        <dbReference type="ARBA" id="ARBA00023136"/>
    </source>
</evidence>
<dbReference type="InterPro" id="IPR023271">
    <property type="entry name" value="Aquaporin-like"/>
</dbReference>
<evidence type="ECO:0000256" key="5">
    <source>
        <dbReference type="ARBA" id="ARBA00049660"/>
    </source>
</evidence>
<keyword evidence="2 6" id="KW-0812">Transmembrane</keyword>
<organism evidence="7">
    <name type="scientific">marine sediment metagenome</name>
    <dbReference type="NCBI Taxonomy" id="412755"/>
    <lineage>
        <taxon>unclassified sequences</taxon>
        <taxon>metagenomes</taxon>
        <taxon>ecological metagenomes</taxon>
    </lineage>
</organism>
<name>X1CAD9_9ZZZZ</name>
<feature type="transmembrane region" description="Helical" evidence="6">
    <location>
        <begin position="138"/>
        <end position="159"/>
    </location>
</feature>